<accession>A0A1F5MZK5</accession>
<evidence type="ECO:0000259" key="1">
    <source>
        <dbReference type="Pfam" id="PF12705"/>
    </source>
</evidence>
<sequence length="277" mass="32147">MITPKHIGFVKDAIFLSNTSLRDFIKCPRAYYLKNIYKDPRNGYRIQIASPYLTLGTLVHETIKWFLDSRQQLPLSSLEEQYRNLWHRFQGKRGGFTSKEEEASFGKRGLEMLSNFGENWKKLEAKMPPVSFPKYPLTDNIILTGNMDFVGALPDGSLHVVDFKTGTRDEDDPIQLYIYAILAENNYGKDVTCASFWYLDRDDTPKDIVLDPLEPKIEELTQRGLEIEKGLKEGKWECPRGDEGCFECRDYEKILAGKGEWVFTDHNFKKEIFFLSK</sequence>
<dbReference type="Gene3D" id="3.90.320.10">
    <property type="match status" value="1"/>
</dbReference>
<organism evidence="2 3">
    <name type="scientific">Candidatus Daviesbacteria bacterium RIFOXYD1_FULL_41_10</name>
    <dbReference type="NCBI Taxonomy" id="1797801"/>
    <lineage>
        <taxon>Bacteria</taxon>
        <taxon>Candidatus Daviesiibacteriota</taxon>
    </lineage>
</organism>
<reference evidence="2 3" key="1">
    <citation type="journal article" date="2016" name="Nat. Commun.">
        <title>Thousands of microbial genomes shed light on interconnected biogeochemical processes in an aquifer system.</title>
        <authorList>
            <person name="Anantharaman K."/>
            <person name="Brown C.T."/>
            <person name="Hug L.A."/>
            <person name="Sharon I."/>
            <person name="Castelle C.J."/>
            <person name="Probst A.J."/>
            <person name="Thomas B.C."/>
            <person name="Singh A."/>
            <person name="Wilkins M.J."/>
            <person name="Karaoz U."/>
            <person name="Brodie E.L."/>
            <person name="Williams K.H."/>
            <person name="Hubbard S.S."/>
            <person name="Banfield J.F."/>
        </authorList>
    </citation>
    <scope>NUCLEOTIDE SEQUENCE [LARGE SCALE GENOMIC DNA]</scope>
</reference>
<evidence type="ECO:0000313" key="3">
    <source>
        <dbReference type="Proteomes" id="UP000177135"/>
    </source>
</evidence>
<dbReference type="AlphaFoldDB" id="A0A1F5MZK5"/>
<protein>
    <recommendedName>
        <fullName evidence="1">PD-(D/E)XK endonuclease-like domain-containing protein</fullName>
    </recommendedName>
</protein>
<name>A0A1F5MZK5_9BACT</name>
<dbReference type="InterPro" id="IPR011604">
    <property type="entry name" value="PDDEXK-like_dom_sf"/>
</dbReference>
<dbReference type="Pfam" id="PF12705">
    <property type="entry name" value="PDDEXK_1"/>
    <property type="match status" value="1"/>
</dbReference>
<proteinExistence type="predicted"/>
<feature type="domain" description="PD-(D/E)XK endonuclease-like" evidence="1">
    <location>
        <begin position="16"/>
        <end position="245"/>
    </location>
</feature>
<comment type="caution">
    <text evidence="2">The sequence shown here is derived from an EMBL/GenBank/DDBJ whole genome shotgun (WGS) entry which is preliminary data.</text>
</comment>
<evidence type="ECO:0000313" key="2">
    <source>
        <dbReference type="EMBL" id="OGE70782.1"/>
    </source>
</evidence>
<dbReference type="InterPro" id="IPR038726">
    <property type="entry name" value="PDDEXK_AddAB-type"/>
</dbReference>
<dbReference type="EMBL" id="MFEC01000034">
    <property type="protein sequence ID" value="OGE70782.1"/>
    <property type="molecule type" value="Genomic_DNA"/>
</dbReference>
<gene>
    <name evidence="2" type="ORF">A2617_01710</name>
</gene>
<dbReference type="Proteomes" id="UP000177135">
    <property type="component" value="Unassembled WGS sequence"/>
</dbReference>